<organism evidence="10 11">
    <name type="scientific">Naegleria fowleri</name>
    <name type="common">Brain eating amoeba</name>
    <dbReference type="NCBI Taxonomy" id="5763"/>
    <lineage>
        <taxon>Eukaryota</taxon>
        <taxon>Discoba</taxon>
        <taxon>Heterolobosea</taxon>
        <taxon>Tetramitia</taxon>
        <taxon>Eutetramitia</taxon>
        <taxon>Vahlkampfiidae</taxon>
        <taxon>Naegleria</taxon>
    </lineage>
</organism>
<evidence type="ECO:0000256" key="6">
    <source>
        <dbReference type="ARBA" id="ARBA00023004"/>
    </source>
</evidence>
<dbReference type="Proteomes" id="UP000444721">
    <property type="component" value="Unassembled WGS sequence"/>
</dbReference>
<dbReference type="InterPro" id="IPR001128">
    <property type="entry name" value="Cyt_P450"/>
</dbReference>
<evidence type="ECO:0000256" key="2">
    <source>
        <dbReference type="ARBA" id="ARBA00010617"/>
    </source>
</evidence>
<name>A0A6A5BJF3_NAEFO</name>
<dbReference type="GO" id="GO:0016705">
    <property type="term" value="F:oxidoreductase activity, acting on paired donors, with incorporation or reduction of molecular oxygen"/>
    <property type="evidence" value="ECO:0007669"/>
    <property type="project" value="InterPro"/>
</dbReference>
<dbReference type="Gene3D" id="1.10.630.10">
    <property type="entry name" value="Cytochrome P450"/>
    <property type="match status" value="2"/>
</dbReference>
<comment type="similarity">
    <text evidence="2 9">Belongs to the cytochrome P450 family.</text>
</comment>
<evidence type="ECO:0000256" key="1">
    <source>
        <dbReference type="ARBA" id="ARBA00001971"/>
    </source>
</evidence>
<comment type="cofactor">
    <cofactor evidence="1 8">
        <name>heme</name>
        <dbReference type="ChEBI" id="CHEBI:30413"/>
    </cofactor>
</comment>
<dbReference type="GeneID" id="68112927"/>
<dbReference type="VEuPathDB" id="AmoebaDB:NF0083740"/>
<dbReference type="PANTHER" id="PTHR24292:SF54">
    <property type="entry name" value="CYP9F3-RELATED"/>
    <property type="match status" value="1"/>
</dbReference>
<dbReference type="GO" id="GO:0004497">
    <property type="term" value="F:monooxygenase activity"/>
    <property type="evidence" value="ECO:0007669"/>
    <property type="project" value="UniProtKB-KW"/>
</dbReference>
<keyword evidence="5 9" id="KW-0560">Oxidoreductase</keyword>
<protein>
    <recommendedName>
        <fullName evidence="12">Cytochrome P450</fullName>
    </recommendedName>
</protein>
<keyword evidence="4 8" id="KW-0479">Metal-binding</keyword>
<feature type="binding site" description="axial binding residue" evidence="8">
    <location>
        <position position="306"/>
    </location>
    <ligand>
        <name>heme</name>
        <dbReference type="ChEBI" id="CHEBI:30413"/>
    </ligand>
    <ligandPart>
        <name>Fe</name>
        <dbReference type="ChEBI" id="CHEBI:18248"/>
    </ligandPart>
</feature>
<proteinExistence type="inferred from homology"/>
<evidence type="ECO:0000256" key="4">
    <source>
        <dbReference type="ARBA" id="ARBA00022723"/>
    </source>
</evidence>
<dbReference type="Pfam" id="PF00067">
    <property type="entry name" value="p450"/>
    <property type="match status" value="2"/>
</dbReference>
<dbReference type="GO" id="GO:0020037">
    <property type="term" value="F:heme binding"/>
    <property type="evidence" value="ECO:0007669"/>
    <property type="project" value="InterPro"/>
</dbReference>
<evidence type="ECO:0000313" key="10">
    <source>
        <dbReference type="EMBL" id="KAF0974956.1"/>
    </source>
</evidence>
<dbReference type="VEuPathDB" id="AmoebaDB:NF0083730"/>
<dbReference type="PRINTS" id="PR00463">
    <property type="entry name" value="EP450I"/>
</dbReference>
<dbReference type="EMBL" id="VFQX01000048">
    <property type="protein sequence ID" value="KAF0974956.1"/>
    <property type="molecule type" value="Genomic_DNA"/>
</dbReference>
<dbReference type="VEuPathDB" id="AmoebaDB:NfTy_045770"/>
<dbReference type="VEuPathDB" id="AmoebaDB:FDP41_005709"/>
<dbReference type="OrthoDB" id="1470350at2759"/>
<dbReference type="PRINTS" id="PR00385">
    <property type="entry name" value="P450"/>
</dbReference>
<evidence type="ECO:0000313" key="11">
    <source>
        <dbReference type="Proteomes" id="UP000444721"/>
    </source>
</evidence>
<keyword evidence="7 9" id="KW-0503">Monooxygenase</keyword>
<dbReference type="InterPro" id="IPR036396">
    <property type="entry name" value="Cyt_P450_sf"/>
</dbReference>
<dbReference type="InterPro" id="IPR002401">
    <property type="entry name" value="Cyt_P450_E_grp-I"/>
</dbReference>
<reference evidence="10 11" key="1">
    <citation type="journal article" date="2019" name="Sci. Rep.">
        <title>Nanopore sequencing improves the draft genome of the human pathogenic amoeba Naegleria fowleri.</title>
        <authorList>
            <person name="Liechti N."/>
            <person name="Schurch N."/>
            <person name="Bruggmann R."/>
            <person name="Wittwer M."/>
        </authorList>
    </citation>
    <scope>NUCLEOTIDE SEQUENCE [LARGE SCALE GENOMIC DNA]</scope>
    <source>
        <strain evidence="10 11">ATCC 30894</strain>
    </source>
</reference>
<evidence type="ECO:0000256" key="5">
    <source>
        <dbReference type="ARBA" id="ARBA00023002"/>
    </source>
</evidence>
<sequence length="362" mass="41309">MIYGQLFGENILTALTTERWKIHHRACYAAFSDDNLRYVCDMAVNSTDTLFNTRWRKASLVDPIRKSVFINPSADFSNLTLNVLGEAAFGLSFGSFDEENEEGREFSKALEKLTLDGLILRRYVLQNIPFLYPLLAMITSVQAAQEKTRNVLQRNIDQRKRELEQSGDESFERRDVLSLLVKANMQDKILTDEMLISNAFVLSIAIIQVVQLVNGLFLSLIMETLRLHPPITSVVKQVCKKETTLGKIAIPKGTEIDVFIGGVHTDPRYWENPYTFNPERSVKEEDKSRAKHDFSWIPFSGGHRKCIGYRFAEMEICMILSRMLQQYEFDIEDAHLVGEVVGITVTPSNLKIKAAPHIVREV</sequence>
<evidence type="ECO:0000256" key="3">
    <source>
        <dbReference type="ARBA" id="ARBA00022617"/>
    </source>
</evidence>
<gene>
    <name evidence="10" type="ORF">FDP41_005709</name>
</gene>
<evidence type="ECO:0008006" key="12">
    <source>
        <dbReference type="Google" id="ProtNLM"/>
    </source>
</evidence>
<evidence type="ECO:0000256" key="9">
    <source>
        <dbReference type="RuleBase" id="RU000461"/>
    </source>
</evidence>
<evidence type="ECO:0000256" key="7">
    <source>
        <dbReference type="ARBA" id="ARBA00023033"/>
    </source>
</evidence>
<comment type="caution">
    <text evidence="10">The sequence shown here is derived from an EMBL/GenBank/DDBJ whole genome shotgun (WGS) entry which is preliminary data.</text>
</comment>
<dbReference type="SUPFAM" id="SSF48264">
    <property type="entry name" value="Cytochrome P450"/>
    <property type="match status" value="1"/>
</dbReference>
<dbReference type="InterPro" id="IPR050476">
    <property type="entry name" value="Insect_CytP450_Detox"/>
</dbReference>
<evidence type="ECO:0000256" key="8">
    <source>
        <dbReference type="PIRSR" id="PIRSR602401-1"/>
    </source>
</evidence>
<dbReference type="PANTHER" id="PTHR24292">
    <property type="entry name" value="CYTOCHROME P450"/>
    <property type="match status" value="1"/>
</dbReference>
<keyword evidence="11" id="KW-1185">Reference proteome</keyword>
<dbReference type="GO" id="GO:0005506">
    <property type="term" value="F:iron ion binding"/>
    <property type="evidence" value="ECO:0007669"/>
    <property type="project" value="InterPro"/>
</dbReference>
<dbReference type="InterPro" id="IPR017972">
    <property type="entry name" value="Cyt_P450_CS"/>
</dbReference>
<keyword evidence="3 8" id="KW-0349">Heme</keyword>
<dbReference type="AlphaFoldDB" id="A0A6A5BJF3"/>
<dbReference type="PROSITE" id="PS00086">
    <property type="entry name" value="CYTOCHROME_P450"/>
    <property type="match status" value="1"/>
</dbReference>
<accession>A0A6A5BJF3</accession>
<dbReference type="RefSeq" id="XP_044559669.1">
    <property type="nucleotide sequence ID" value="XM_044709263.1"/>
</dbReference>
<keyword evidence="6 8" id="KW-0408">Iron</keyword>